<feature type="domain" description="DUF4758" evidence="2">
    <location>
        <begin position="89"/>
        <end position="182"/>
    </location>
</feature>
<dbReference type="PANTHER" id="PTHR39072">
    <property type="entry name" value="RE48511P"/>
    <property type="match status" value="1"/>
</dbReference>
<feature type="compositionally biased region" description="Basic and acidic residues" evidence="1">
    <location>
        <begin position="356"/>
        <end position="372"/>
    </location>
</feature>
<dbReference type="PANTHER" id="PTHR39072:SF2">
    <property type="match status" value="1"/>
</dbReference>
<protein>
    <recommendedName>
        <fullName evidence="2">DUF4758 domain-containing protein</fullName>
    </recommendedName>
</protein>
<evidence type="ECO:0000256" key="1">
    <source>
        <dbReference type="SAM" id="MobiDB-lite"/>
    </source>
</evidence>
<keyword evidence="4" id="KW-1185">Reference proteome</keyword>
<evidence type="ECO:0000313" key="3">
    <source>
        <dbReference type="EMBL" id="RWS12841.1"/>
    </source>
</evidence>
<dbReference type="Pfam" id="PF15950">
    <property type="entry name" value="DUF4758"/>
    <property type="match status" value="1"/>
</dbReference>
<dbReference type="InterPro" id="IPR031866">
    <property type="entry name" value="DUF4758"/>
</dbReference>
<dbReference type="Proteomes" id="UP000285301">
    <property type="component" value="Unassembled WGS sequence"/>
</dbReference>
<accession>A0A443RC45</accession>
<name>A0A443RC45_9ACAR</name>
<feature type="region of interest" description="Disordered" evidence="1">
    <location>
        <begin position="348"/>
        <end position="395"/>
    </location>
</feature>
<gene>
    <name evidence="3" type="ORF">B4U79_03724</name>
</gene>
<proteinExistence type="predicted"/>
<organism evidence="3 4">
    <name type="scientific">Dinothrombium tinctorium</name>
    <dbReference type="NCBI Taxonomy" id="1965070"/>
    <lineage>
        <taxon>Eukaryota</taxon>
        <taxon>Metazoa</taxon>
        <taxon>Ecdysozoa</taxon>
        <taxon>Arthropoda</taxon>
        <taxon>Chelicerata</taxon>
        <taxon>Arachnida</taxon>
        <taxon>Acari</taxon>
        <taxon>Acariformes</taxon>
        <taxon>Trombidiformes</taxon>
        <taxon>Prostigmata</taxon>
        <taxon>Anystina</taxon>
        <taxon>Parasitengona</taxon>
        <taxon>Trombidioidea</taxon>
        <taxon>Trombidiidae</taxon>
        <taxon>Dinothrombium</taxon>
    </lineage>
</organism>
<reference evidence="3 4" key="1">
    <citation type="journal article" date="2018" name="Gigascience">
        <title>Genomes of trombidid mites reveal novel predicted allergens and laterally-transferred genes associated with secondary metabolism.</title>
        <authorList>
            <person name="Dong X."/>
            <person name="Chaisiri K."/>
            <person name="Xia D."/>
            <person name="Armstrong S.D."/>
            <person name="Fang Y."/>
            <person name="Donnelly M.J."/>
            <person name="Kadowaki T."/>
            <person name="McGarry J.W."/>
            <person name="Darby A.C."/>
            <person name="Makepeace B.L."/>
        </authorList>
    </citation>
    <scope>NUCLEOTIDE SEQUENCE [LARGE SCALE GENOMIC DNA]</scope>
    <source>
        <strain evidence="3">UoL-WK</strain>
    </source>
</reference>
<dbReference type="EMBL" id="NCKU01001190">
    <property type="protein sequence ID" value="RWS12841.1"/>
    <property type="molecule type" value="Genomic_DNA"/>
</dbReference>
<evidence type="ECO:0000259" key="2">
    <source>
        <dbReference type="Pfam" id="PF15950"/>
    </source>
</evidence>
<evidence type="ECO:0000313" key="4">
    <source>
        <dbReference type="Proteomes" id="UP000285301"/>
    </source>
</evidence>
<dbReference type="AlphaFoldDB" id="A0A443RC45"/>
<comment type="caution">
    <text evidence="3">The sequence shown here is derived from an EMBL/GenBank/DDBJ whole genome shotgun (WGS) entry which is preliminary data.</text>
</comment>
<sequence>MLTKSYCGTETQTRNVNTLLAIVIFADINNNKKFRLGLLIAVTNSEKLQQKSNLPTVTVRGFLNFRTTVDGTIIIFTPASAAIESTKHVLKSTSAEPLVITSRSRAQEIKPTSTQAFVVSTSSETSEALSSKKVNAEQYPIGLVTLLKGAVVHNGATTVYETRVIGTYIDGKYAQILKSTSSINLPTLSSSLSKIEPTSTVKSVVLPTAMPKPVRPVTKATPIKSPVLKLRQNAEIAAQNKKSAAFENKENSIQPSFRNREFALLQAEATTQTSNRLIKHRFGRVTEKPITTTTSRIKIRVPGRSTNRRKIWTPRQSPRVAVNRFKVKIPSSREKEEEEAAKEINKRFQNRFGVQKQKEEPKVKKEETKEDSSADNVYKPPILSLENSSSPGLDSAQIEPHKVVKEVQTITSEITQHIDGNNIKVDTTTWTTTVQRTIHPSEFDGSSVIAPTILPENNDVDATSIAETPPIVISRTYSVTERSMRTTVVPVFDGTLTTNHTVTESFFIRKLITAYKTMPPGDLQLLETASLEMNNNSYVDNIQGAEQAVLPSVFEGKIEFRDSEDDNSIHPTLANFNTQPTIEPSLNVNQFTPLPQIDLNNPLIIGAALRNPNLAALYFSLQQLKQQPLQYETITKPTEFLTTETVFNTKVVSFYDGRQTRTRTINEPGSTVSKVVKTYVTEVTPVINPQLYLQQAQLQQMFATQLLNPNLNPAPLNPLNVALPQSTRTITTVTTMTSTSTKVYTLVYNAFSTRYRTVTSTSIFPTTVTTYSTVAMANTLGPPAFNPFFG</sequence>
<dbReference type="OrthoDB" id="6430068at2759"/>